<organism evidence="1 2">
    <name type="scientific">Lithohypha guttulata</name>
    <dbReference type="NCBI Taxonomy" id="1690604"/>
    <lineage>
        <taxon>Eukaryota</taxon>
        <taxon>Fungi</taxon>
        <taxon>Dikarya</taxon>
        <taxon>Ascomycota</taxon>
        <taxon>Pezizomycotina</taxon>
        <taxon>Eurotiomycetes</taxon>
        <taxon>Chaetothyriomycetidae</taxon>
        <taxon>Chaetothyriales</taxon>
        <taxon>Trichomeriaceae</taxon>
        <taxon>Lithohypha</taxon>
    </lineage>
</organism>
<accession>A0AAN7T4E0</accession>
<dbReference type="Proteomes" id="UP001309876">
    <property type="component" value="Unassembled WGS sequence"/>
</dbReference>
<gene>
    <name evidence="1" type="ORF">LTR05_002480</name>
</gene>
<name>A0AAN7T4E0_9EURO</name>
<reference evidence="1 2" key="1">
    <citation type="submission" date="2023-08" db="EMBL/GenBank/DDBJ databases">
        <title>Black Yeasts Isolated from many extreme environments.</title>
        <authorList>
            <person name="Coleine C."/>
            <person name="Stajich J.E."/>
            <person name="Selbmann L."/>
        </authorList>
    </citation>
    <scope>NUCLEOTIDE SEQUENCE [LARGE SCALE GENOMIC DNA]</scope>
    <source>
        <strain evidence="1 2">CCFEE 5910</strain>
    </source>
</reference>
<protein>
    <submittedName>
        <fullName evidence="1">Uncharacterized protein</fullName>
    </submittedName>
</protein>
<evidence type="ECO:0000313" key="2">
    <source>
        <dbReference type="Proteomes" id="UP001309876"/>
    </source>
</evidence>
<keyword evidence="2" id="KW-1185">Reference proteome</keyword>
<dbReference type="AlphaFoldDB" id="A0AAN7T4E0"/>
<comment type="caution">
    <text evidence="1">The sequence shown here is derived from an EMBL/GenBank/DDBJ whole genome shotgun (WGS) entry which is preliminary data.</text>
</comment>
<sequence>MAHVMGYRRYSIGIPTPPAAPAAPTYYTYKDPYPATKNHPHAVQIETKTDWPKSYRYNSNQNTTQGIHPPGPVYQANQAPAAWYYNQYYGAQQPQPQYPYGYGYPGYAAAWANGQCYGMPAPTVQRLAQQAYSYPSYPNYYQKPNFYAQYYKNFLSFLPNQNPYSYMSYLVPGAPSILPMTSCPGAMTAQAAMAAATNASLAAMPQGPNYFVGGGPADFAAQQAYLVAQMGFPKPPPTQLAPYKPADGQQFWCKETDGSWTLRTHSDILNGDVSPGHWERHATSGYFYWVRDG</sequence>
<evidence type="ECO:0000313" key="1">
    <source>
        <dbReference type="EMBL" id="KAK5088263.1"/>
    </source>
</evidence>
<dbReference type="EMBL" id="JAVRRJ010000002">
    <property type="protein sequence ID" value="KAK5088263.1"/>
    <property type="molecule type" value="Genomic_DNA"/>
</dbReference>
<proteinExistence type="predicted"/>